<feature type="domain" description="A20-type" evidence="5">
    <location>
        <begin position="87"/>
        <end position="121"/>
    </location>
</feature>
<accession>A0A9D4UTV9</accession>
<gene>
    <name evidence="6" type="ORF">GOP47_0012027</name>
</gene>
<sequence>SCQSQAFTLHYVAKNPVFPLGRGNLPFHFFSVQRAPIAIARGRQNRRSQARPYFLLAFKWGAPSIFCVCQSVMAQETEQDRMDCKQPAGPLLCANNCGFFGRPATMNLCSKCYKTLVLKEESRLPVKALGEKKLAALSEKALTKEAISAITSTIDAKESDPDLELLIYFAPTRNPASAV</sequence>
<evidence type="ECO:0000259" key="5">
    <source>
        <dbReference type="PROSITE" id="PS51036"/>
    </source>
</evidence>
<organism evidence="6 7">
    <name type="scientific">Adiantum capillus-veneris</name>
    <name type="common">Maidenhair fern</name>
    <dbReference type="NCBI Taxonomy" id="13818"/>
    <lineage>
        <taxon>Eukaryota</taxon>
        <taxon>Viridiplantae</taxon>
        <taxon>Streptophyta</taxon>
        <taxon>Embryophyta</taxon>
        <taxon>Tracheophyta</taxon>
        <taxon>Polypodiopsida</taxon>
        <taxon>Polypodiidae</taxon>
        <taxon>Polypodiales</taxon>
        <taxon>Pteridineae</taxon>
        <taxon>Pteridaceae</taxon>
        <taxon>Vittarioideae</taxon>
        <taxon>Adiantum</taxon>
    </lineage>
</organism>
<dbReference type="EMBL" id="JABFUD020000011">
    <property type="protein sequence ID" value="KAI5074014.1"/>
    <property type="molecule type" value="Genomic_DNA"/>
</dbReference>
<dbReference type="Proteomes" id="UP000886520">
    <property type="component" value="Chromosome 11"/>
</dbReference>
<proteinExistence type="predicted"/>
<name>A0A9D4UTV9_ADICA</name>
<evidence type="ECO:0000256" key="3">
    <source>
        <dbReference type="ARBA" id="ARBA00022771"/>
    </source>
</evidence>
<dbReference type="AlphaFoldDB" id="A0A9D4UTV9"/>
<comment type="caution">
    <text evidence="6">The sequence shown here is derived from an EMBL/GenBank/DDBJ whole genome shotgun (WGS) entry which is preliminary data.</text>
</comment>
<dbReference type="InterPro" id="IPR050652">
    <property type="entry name" value="AN1_A20_ZnFinger"/>
</dbReference>
<reference evidence="6" key="1">
    <citation type="submission" date="2021-01" db="EMBL/GenBank/DDBJ databases">
        <title>Adiantum capillus-veneris genome.</title>
        <authorList>
            <person name="Fang Y."/>
            <person name="Liao Q."/>
        </authorList>
    </citation>
    <scope>NUCLEOTIDE SEQUENCE</scope>
    <source>
        <strain evidence="6">H3</strain>
        <tissue evidence="6">Leaf</tissue>
    </source>
</reference>
<dbReference type="SMART" id="SM00259">
    <property type="entry name" value="ZnF_A20"/>
    <property type="match status" value="1"/>
</dbReference>
<dbReference type="PANTHER" id="PTHR10634">
    <property type="entry name" value="AN1-TYPE ZINC FINGER PROTEIN"/>
    <property type="match status" value="1"/>
</dbReference>
<evidence type="ECO:0000313" key="6">
    <source>
        <dbReference type="EMBL" id="KAI5074014.1"/>
    </source>
</evidence>
<evidence type="ECO:0000256" key="4">
    <source>
        <dbReference type="ARBA" id="ARBA00022833"/>
    </source>
</evidence>
<dbReference type="PROSITE" id="PS51036">
    <property type="entry name" value="ZF_A20"/>
    <property type="match status" value="1"/>
</dbReference>
<dbReference type="GO" id="GO:0003677">
    <property type="term" value="F:DNA binding"/>
    <property type="evidence" value="ECO:0007669"/>
    <property type="project" value="InterPro"/>
</dbReference>
<keyword evidence="2" id="KW-0479">Metal-binding</keyword>
<keyword evidence="7" id="KW-1185">Reference proteome</keyword>
<feature type="non-terminal residue" evidence="6">
    <location>
        <position position="1"/>
    </location>
</feature>
<dbReference type="InterPro" id="IPR002653">
    <property type="entry name" value="Znf_A20"/>
</dbReference>
<evidence type="ECO:0000256" key="2">
    <source>
        <dbReference type="ARBA" id="ARBA00022723"/>
    </source>
</evidence>
<keyword evidence="4" id="KW-0862">Zinc</keyword>
<dbReference type="GO" id="GO:0008270">
    <property type="term" value="F:zinc ion binding"/>
    <property type="evidence" value="ECO:0007669"/>
    <property type="project" value="UniProtKB-KW"/>
</dbReference>
<dbReference type="SUPFAM" id="SSF57716">
    <property type="entry name" value="Glucocorticoid receptor-like (DNA-binding domain)"/>
    <property type="match status" value="1"/>
</dbReference>
<dbReference type="OrthoDB" id="1430247at2759"/>
<evidence type="ECO:0000313" key="7">
    <source>
        <dbReference type="Proteomes" id="UP000886520"/>
    </source>
</evidence>
<dbReference type="Gene3D" id="1.20.5.4770">
    <property type="match status" value="1"/>
</dbReference>
<keyword evidence="3" id="KW-0863">Zinc-finger</keyword>
<comment type="function">
    <text evidence="1">May be involved in environmental stress response.</text>
</comment>
<dbReference type="Pfam" id="PF01754">
    <property type="entry name" value="zf-A20"/>
    <property type="match status" value="1"/>
</dbReference>
<protein>
    <recommendedName>
        <fullName evidence="5">A20-type domain-containing protein</fullName>
    </recommendedName>
</protein>
<evidence type="ECO:0000256" key="1">
    <source>
        <dbReference type="ARBA" id="ARBA00003732"/>
    </source>
</evidence>